<dbReference type="InParanoid" id="A0A2K1KU12"/>
<evidence type="ECO:0000313" key="1">
    <source>
        <dbReference type="EMBL" id="PNR57258.1"/>
    </source>
</evidence>
<dbReference type="EMBL" id="ABEU02000003">
    <property type="protein sequence ID" value="PNR57258.1"/>
    <property type="molecule type" value="Genomic_DNA"/>
</dbReference>
<accession>A0A2K1KU12</accession>
<dbReference type="Gramene" id="Pp3c3_10890V3.1">
    <property type="protein sequence ID" value="Pp3c3_10890V3.1"/>
    <property type="gene ID" value="Pp3c3_10890"/>
</dbReference>
<evidence type="ECO:0000313" key="3">
    <source>
        <dbReference type="Proteomes" id="UP000006727"/>
    </source>
</evidence>
<reference evidence="1 3" key="2">
    <citation type="journal article" date="2018" name="Plant J.">
        <title>The Physcomitrella patens chromosome-scale assembly reveals moss genome structure and evolution.</title>
        <authorList>
            <person name="Lang D."/>
            <person name="Ullrich K.K."/>
            <person name="Murat F."/>
            <person name="Fuchs J."/>
            <person name="Jenkins J."/>
            <person name="Haas F.B."/>
            <person name="Piednoel M."/>
            <person name="Gundlach H."/>
            <person name="Van Bel M."/>
            <person name="Meyberg R."/>
            <person name="Vives C."/>
            <person name="Morata J."/>
            <person name="Symeonidi A."/>
            <person name="Hiss M."/>
            <person name="Muchero W."/>
            <person name="Kamisugi Y."/>
            <person name="Saleh O."/>
            <person name="Blanc G."/>
            <person name="Decker E.L."/>
            <person name="van Gessel N."/>
            <person name="Grimwood J."/>
            <person name="Hayes R.D."/>
            <person name="Graham S.W."/>
            <person name="Gunter L.E."/>
            <person name="McDaniel S.F."/>
            <person name="Hoernstein S.N.W."/>
            <person name="Larsson A."/>
            <person name="Li F.W."/>
            <person name="Perroud P.F."/>
            <person name="Phillips J."/>
            <person name="Ranjan P."/>
            <person name="Rokshar D.S."/>
            <person name="Rothfels C.J."/>
            <person name="Schneider L."/>
            <person name="Shu S."/>
            <person name="Stevenson D.W."/>
            <person name="Thummler F."/>
            <person name="Tillich M."/>
            <person name="Villarreal Aguilar J.C."/>
            <person name="Widiez T."/>
            <person name="Wong G.K."/>
            <person name="Wymore A."/>
            <person name="Zhang Y."/>
            <person name="Zimmer A.D."/>
            <person name="Quatrano R.S."/>
            <person name="Mayer K.F.X."/>
            <person name="Goodstein D."/>
            <person name="Casacuberta J.M."/>
            <person name="Vandepoele K."/>
            <person name="Reski R."/>
            <person name="Cuming A.C."/>
            <person name="Tuskan G.A."/>
            <person name="Maumus F."/>
            <person name="Salse J."/>
            <person name="Schmutz J."/>
            <person name="Rensing S.A."/>
        </authorList>
    </citation>
    <scope>NUCLEOTIDE SEQUENCE [LARGE SCALE GENOMIC DNA]</scope>
    <source>
        <strain evidence="2 3">cv. Gransden 2004</strain>
    </source>
</reference>
<dbReference type="AlphaFoldDB" id="A0A2K1KU12"/>
<dbReference type="Proteomes" id="UP000006727">
    <property type="component" value="Chromosome 3"/>
</dbReference>
<protein>
    <submittedName>
        <fullName evidence="1 2">Uncharacterized protein</fullName>
    </submittedName>
</protein>
<gene>
    <name evidence="1" type="ORF">PHYPA_004252</name>
</gene>
<sequence>MCLLFTGKRSQAMMSILKKEK</sequence>
<reference evidence="1 3" key="1">
    <citation type="journal article" date="2008" name="Science">
        <title>The Physcomitrella genome reveals evolutionary insights into the conquest of land by plants.</title>
        <authorList>
            <person name="Rensing S."/>
            <person name="Lang D."/>
            <person name="Zimmer A."/>
            <person name="Terry A."/>
            <person name="Salamov A."/>
            <person name="Shapiro H."/>
            <person name="Nishiyama T."/>
            <person name="Perroud P.-F."/>
            <person name="Lindquist E."/>
            <person name="Kamisugi Y."/>
            <person name="Tanahashi T."/>
            <person name="Sakakibara K."/>
            <person name="Fujita T."/>
            <person name="Oishi K."/>
            <person name="Shin-I T."/>
            <person name="Kuroki Y."/>
            <person name="Toyoda A."/>
            <person name="Suzuki Y."/>
            <person name="Hashimoto A."/>
            <person name="Yamaguchi K."/>
            <person name="Sugano A."/>
            <person name="Kohara Y."/>
            <person name="Fujiyama A."/>
            <person name="Anterola A."/>
            <person name="Aoki S."/>
            <person name="Ashton N."/>
            <person name="Barbazuk W.B."/>
            <person name="Barker E."/>
            <person name="Bennetzen J."/>
            <person name="Bezanilla M."/>
            <person name="Blankenship R."/>
            <person name="Cho S.H."/>
            <person name="Dutcher S."/>
            <person name="Estelle M."/>
            <person name="Fawcett J.A."/>
            <person name="Gundlach H."/>
            <person name="Hanada K."/>
            <person name="Heyl A."/>
            <person name="Hicks K.A."/>
            <person name="Hugh J."/>
            <person name="Lohr M."/>
            <person name="Mayer K."/>
            <person name="Melkozernov A."/>
            <person name="Murata T."/>
            <person name="Nelson D."/>
            <person name="Pils B."/>
            <person name="Prigge M."/>
            <person name="Reiss B."/>
            <person name="Renner T."/>
            <person name="Rombauts S."/>
            <person name="Rushton P."/>
            <person name="Sanderfoot A."/>
            <person name="Schween G."/>
            <person name="Shiu S.-H."/>
            <person name="Stueber K."/>
            <person name="Theodoulou F.L."/>
            <person name="Tu H."/>
            <person name="Van de Peer Y."/>
            <person name="Verrier P.J."/>
            <person name="Waters E."/>
            <person name="Wood A."/>
            <person name="Yang L."/>
            <person name="Cove D."/>
            <person name="Cuming A."/>
            <person name="Hasebe M."/>
            <person name="Lucas S."/>
            <person name="Mishler D.B."/>
            <person name="Reski R."/>
            <person name="Grigoriev I."/>
            <person name="Quatrano R.S."/>
            <person name="Boore J.L."/>
        </authorList>
    </citation>
    <scope>NUCLEOTIDE SEQUENCE [LARGE SCALE GENOMIC DNA]</scope>
    <source>
        <strain evidence="2 3">cv. Gransden 2004</strain>
    </source>
</reference>
<evidence type="ECO:0000313" key="2">
    <source>
        <dbReference type="EnsemblPlants" id="Pp3c3_10890V3.1"/>
    </source>
</evidence>
<proteinExistence type="predicted"/>
<reference evidence="2" key="3">
    <citation type="submission" date="2020-12" db="UniProtKB">
        <authorList>
            <consortium name="EnsemblPlants"/>
        </authorList>
    </citation>
    <scope>IDENTIFICATION</scope>
</reference>
<name>A0A2K1KU12_PHYPA</name>
<dbReference type="EnsemblPlants" id="Pp3c3_10890V3.1">
    <property type="protein sequence ID" value="Pp3c3_10890V3.1"/>
    <property type="gene ID" value="Pp3c3_10890"/>
</dbReference>
<keyword evidence="3" id="KW-1185">Reference proteome</keyword>
<organism evidence="1">
    <name type="scientific">Physcomitrium patens</name>
    <name type="common">Spreading-leaved earth moss</name>
    <name type="synonym">Physcomitrella patens</name>
    <dbReference type="NCBI Taxonomy" id="3218"/>
    <lineage>
        <taxon>Eukaryota</taxon>
        <taxon>Viridiplantae</taxon>
        <taxon>Streptophyta</taxon>
        <taxon>Embryophyta</taxon>
        <taxon>Bryophyta</taxon>
        <taxon>Bryophytina</taxon>
        <taxon>Bryopsida</taxon>
        <taxon>Funariidae</taxon>
        <taxon>Funariales</taxon>
        <taxon>Funariaceae</taxon>
        <taxon>Physcomitrium</taxon>
    </lineage>
</organism>